<reference evidence="2 3" key="1">
    <citation type="submission" date="2018-09" db="EMBL/GenBank/DDBJ databases">
        <authorList>
            <person name="Postec A."/>
        </authorList>
    </citation>
    <scope>NUCLEOTIDE SEQUENCE [LARGE SCALE GENOMIC DNA]</scope>
    <source>
        <strain evidence="2">70B-A</strain>
    </source>
</reference>
<evidence type="ECO:0000313" key="3">
    <source>
        <dbReference type="Proteomes" id="UP000279029"/>
    </source>
</evidence>
<keyword evidence="1" id="KW-0472">Membrane</keyword>
<protein>
    <recommendedName>
        <fullName evidence="4">Sodium:proton antiporter</fullName>
    </recommendedName>
</protein>
<evidence type="ECO:0000313" key="2">
    <source>
        <dbReference type="EMBL" id="VDN47803.1"/>
    </source>
</evidence>
<feature type="transmembrane region" description="Helical" evidence="1">
    <location>
        <begin position="7"/>
        <end position="25"/>
    </location>
</feature>
<gene>
    <name evidence="2" type="ORF">PATL70BA_1912</name>
</gene>
<proteinExistence type="predicted"/>
<organism evidence="2 3">
    <name type="scientific">Petrocella atlantisensis</name>
    <dbReference type="NCBI Taxonomy" id="2173034"/>
    <lineage>
        <taxon>Bacteria</taxon>
        <taxon>Bacillati</taxon>
        <taxon>Bacillota</taxon>
        <taxon>Clostridia</taxon>
        <taxon>Lachnospirales</taxon>
        <taxon>Vallitaleaceae</taxon>
        <taxon>Petrocella</taxon>
    </lineage>
</organism>
<dbReference type="KEGG" id="cbar:PATL70BA_1912"/>
<dbReference type="AlphaFoldDB" id="A0A3P7PCC1"/>
<dbReference type="Proteomes" id="UP000279029">
    <property type="component" value="Chromosome"/>
</dbReference>
<dbReference type="OrthoDB" id="9798859at2"/>
<name>A0A3P7PCC1_9FIRM</name>
<keyword evidence="1" id="KW-0812">Transmembrane</keyword>
<keyword evidence="3" id="KW-1185">Reference proteome</keyword>
<keyword evidence="1" id="KW-1133">Transmembrane helix</keyword>
<accession>A0A3P7PCC1</accession>
<dbReference type="RefSeq" id="WP_125137053.1">
    <property type="nucleotide sequence ID" value="NZ_LR130778.1"/>
</dbReference>
<evidence type="ECO:0000256" key="1">
    <source>
        <dbReference type="SAM" id="Phobius"/>
    </source>
</evidence>
<evidence type="ECO:0008006" key="4">
    <source>
        <dbReference type="Google" id="ProtNLM"/>
    </source>
</evidence>
<sequence length="85" mass="9745">MRRKITAAFIIGIFLLIISVNVIPLETSTDLFHYYINNFKADTGAGNSVTAIYLNYRLFDTFFETLLLLVSVIGIIYFSRHEGDY</sequence>
<feature type="transmembrane region" description="Helical" evidence="1">
    <location>
        <begin position="61"/>
        <end position="79"/>
    </location>
</feature>
<dbReference type="EMBL" id="LR130778">
    <property type="protein sequence ID" value="VDN47803.1"/>
    <property type="molecule type" value="Genomic_DNA"/>
</dbReference>